<dbReference type="Gene3D" id="3.10.10.10">
    <property type="entry name" value="HIV Type 1 Reverse Transcriptase, subunit A, domain 1"/>
    <property type="match status" value="1"/>
</dbReference>
<dbReference type="EMBL" id="FWEW01000165">
    <property type="protein sequence ID" value="SLM33923.1"/>
    <property type="molecule type" value="Genomic_DNA"/>
</dbReference>
<dbReference type="InterPro" id="IPR043128">
    <property type="entry name" value="Rev_trsase/Diguanyl_cyclase"/>
</dbReference>
<protein>
    <submittedName>
        <fullName evidence="2">Probable transposable element</fullName>
    </submittedName>
</protein>
<evidence type="ECO:0000313" key="3">
    <source>
        <dbReference type="Proteomes" id="UP000192927"/>
    </source>
</evidence>
<name>A0A1W5CSV5_9LECA</name>
<reference evidence="3" key="1">
    <citation type="submission" date="2017-03" db="EMBL/GenBank/DDBJ databases">
        <authorList>
            <person name="Sharma R."/>
            <person name="Thines M."/>
        </authorList>
    </citation>
    <scope>NUCLEOTIDE SEQUENCE [LARGE SCALE GENOMIC DNA]</scope>
</reference>
<dbReference type="PANTHER" id="PTHR24559">
    <property type="entry name" value="TRANSPOSON TY3-I GAG-POL POLYPROTEIN"/>
    <property type="match status" value="1"/>
</dbReference>
<dbReference type="SUPFAM" id="SSF56672">
    <property type="entry name" value="DNA/RNA polymerases"/>
    <property type="match status" value="1"/>
</dbReference>
<dbReference type="CDD" id="cd01647">
    <property type="entry name" value="RT_LTR"/>
    <property type="match status" value="1"/>
</dbReference>
<evidence type="ECO:0000256" key="1">
    <source>
        <dbReference type="SAM" id="MobiDB-lite"/>
    </source>
</evidence>
<feature type="region of interest" description="Disordered" evidence="1">
    <location>
        <begin position="314"/>
        <end position="352"/>
    </location>
</feature>
<dbReference type="Gene3D" id="2.40.70.10">
    <property type="entry name" value="Acid Proteases"/>
    <property type="match status" value="1"/>
</dbReference>
<dbReference type="AlphaFoldDB" id="A0A1W5CSV5"/>
<organism evidence="2 3">
    <name type="scientific">Lasallia pustulata</name>
    <dbReference type="NCBI Taxonomy" id="136370"/>
    <lineage>
        <taxon>Eukaryota</taxon>
        <taxon>Fungi</taxon>
        <taxon>Dikarya</taxon>
        <taxon>Ascomycota</taxon>
        <taxon>Pezizomycotina</taxon>
        <taxon>Lecanoromycetes</taxon>
        <taxon>OSLEUM clade</taxon>
        <taxon>Umbilicariomycetidae</taxon>
        <taxon>Umbilicariales</taxon>
        <taxon>Umbilicariaceae</taxon>
        <taxon>Lasallia</taxon>
    </lineage>
</organism>
<proteinExistence type="predicted"/>
<accession>A0A1W5CSV5</accession>
<feature type="compositionally biased region" description="Polar residues" evidence="1">
    <location>
        <begin position="132"/>
        <end position="145"/>
    </location>
</feature>
<dbReference type="Proteomes" id="UP000192927">
    <property type="component" value="Unassembled WGS sequence"/>
</dbReference>
<feature type="compositionally biased region" description="Polar residues" evidence="1">
    <location>
        <begin position="171"/>
        <end position="239"/>
    </location>
</feature>
<feature type="compositionally biased region" description="Basic and acidic residues" evidence="1">
    <location>
        <begin position="98"/>
        <end position="108"/>
    </location>
</feature>
<feature type="compositionally biased region" description="Polar residues" evidence="1">
    <location>
        <begin position="246"/>
        <end position="289"/>
    </location>
</feature>
<evidence type="ECO:0000313" key="2">
    <source>
        <dbReference type="EMBL" id="SLM33923.1"/>
    </source>
</evidence>
<feature type="compositionally biased region" description="Basic and acidic residues" evidence="1">
    <location>
        <begin position="115"/>
        <end position="130"/>
    </location>
</feature>
<dbReference type="InterPro" id="IPR021109">
    <property type="entry name" value="Peptidase_aspartic_dom_sf"/>
</dbReference>
<sequence length="844" mass="94785">MPLTEFSLKLAKHFKMTMTKALEQFNKEHYSLSDAYANREPQAQLTWAWQGLDIKLRTVTAMPRSGTTLQEFSEELESRREMWNTIEECRRNPTRNPEQQERNDRIQDRFNSSIDRGRNGDRDRDRDRNNRSANQSLEQGGSNFYNRGGQGYQGYQGLQGFPRDSPYGPRSLQNYRSFYQPPSQPQYLNSAQFPSQPQFSNQYQFPNLSLPFSTNNAYNLPQQNQGASSGPQPVTQVQSGPRPGQLQITAGMTGASPNWSYDRSNSQGFQSSRNNYQGQQGNGSWENYGNPQAAYHGSFKEAYSGEGWDSGYHNQEAHNYHGSQMDHFDGTYPGNSGPLQEVQNENHSLNPSQSKMDVIEGQENRPPGPNMDANYTDAYYIEIPPKPLAYTCRKCSSTFTSNNKLHHHVDDCRIKGKRVRITNRTQSSDQENQAKVGISEPAGSLVNGPETTAAEVGAYLVFSESSSPKVVRPVVKSDAPTIAGNGMAFNKWHYATATASFTMEGTAIPICVDSGCTMSLIDRAFLKEMLPKTKILRVDKPIRVCGIGSTRYSSDEYVILDIFLDGTINDAPARAHMRREAHVVDSLKAKFLMGVDILAPDRICLNLSEGKMVVRSCKDLVAPIQITAKDNKTKLANGVTIYGDAETVAVLADVINAFPRTWSDSGNMVNITPEEHLSIPLTVDWNTSTAAKLSHRVYPMGLNERAVIDEEFDKMHKQGRMSWSVEPTPFSFPVFVVWKTVFSGSEKKPTKKGRVVVDIRGLNKITTTDVYPIPLQSEIISAMHGLKFISTMDCTGFFHQWPVKEEDRYKLTVVSHRGSERFNVTVMGFKNSPPYVQRKMDNLL</sequence>
<dbReference type="Gene3D" id="3.30.70.270">
    <property type="match status" value="1"/>
</dbReference>
<dbReference type="InterPro" id="IPR043502">
    <property type="entry name" value="DNA/RNA_pol_sf"/>
</dbReference>
<feature type="compositionally biased region" description="Polar residues" evidence="1">
    <location>
        <begin position="333"/>
        <end position="352"/>
    </location>
</feature>
<feature type="region of interest" description="Disordered" evidence="1">
    <location>
        <begin position="89"/>
        <end position="289"/>
    </location>
</feature>
<feature type="compositionally biased region" description="Basic and acidic residues" evidence="1">
    <location>
        <begin position="315"/>
        <end position="329"/>
    </location>
</feature>
<dbReference type="InterPro" id="IPR053134">
    <property type="entry name" value="RNA-dir_DNA_polymerase"/>
</dbReference>
<keyword evidence="3" id="KW-1185">Reference proteome</keyword>